<evidence type="ECO:0000256" key="1">
    <source>
        <dbReference type="SAM" id="MobiDB-lite"/>
    </source>
</evidence>
<gene>
    <name evidence="2" type="ORF">K8V08_01500</name>
</gene>
<dbReference type="AlphaFoldDB" id="A0A921MBA6"/>
<feature type="compositionally biased region" description="Basic and acidic residues" evidence="1">
    <location>
        <begin position="185"/>
        <end position="200"/>
    </location>
</feature>
<feature type="region of interest" description="Disordered" evidence="1">
    <location>
        <begin position="324"/>
        <end position="345"/>
    </location>
</feature>
<reference evidence="2" key="2">
    <citation type="submission" date="2021-09" db="EMBL/GenBank/DDBJ databases">
        <authorList>
            <person name="Gilroy R."/>
        </authorList>
    </citation>
    <scope>NUCLEOTIDE SEQUENCE</scope>
    <source>
        <strain evidence="2">ChiGjej5B5-7349</strain>
    </source>
</reference>
<sequence>MRRETAPDGPIRRTVLVGALGLATAALTGCGIRLDRDPNLPELAADDLLRDAVARSLAAIGTDTGPAAVQDAITTFTRAVGPPWNPPEDLDEPVAPPHPDPAPMDATAGLGDVARRVAEGLPDLGTTTSATAAVLLDVTAGALLHLDGLDADTAAEVRSALADGLTTAVQTAEEAAQSPTAEAAAGDRRTDDSQPDDGDRATGPATDAPTPAAALVTACYAAEYAYERAAVHLPDDDPARSGTAGRVGRLQGVVAAVGALVPDSPTPSDRPAWDLPEDPHDAETARAAMRSAEDSVAVSLLGARGSLPPAAFAAWLDDSARARSQAGGAQDLRFEVDQQTQEDAA</sequence>
<evidence type="ECO:0000313" key="3">
    <source>
        <dbReference type="Proteomes" id="UP000784435"/>
    </source>
</evidence>
<dbReference type="Proteomes" id="UP000784435">
    <property type="component" value="Unassembled WGS sequence"/>
</dbReference>
<protein>
    <recommendedName>
        <fullName evidence="4">DUF4439 domain-containing protein</fullName>
    </recommendedName>
</protein>
<proteinExistence type="predicted"/>
<organism evidence="2 3">
    <name type="scientific">Brevibacterium senegalense</name>
    <dbReference type="NCBI Taxonomy" id="1033736"/>
    <lineage>
        <taxon>Bacteria</taxon>
        <taxon>Bacillati</taxon>
        <taxon>Actinomycetota</taxon>
        <taxon>Actinomycetes</taxon>
        <taxon>Micrococcales</taxon>
        <taxon>Brevibacteriaceae</taxon>
        <taxon>Brevibacterium</taxon>
    </lineage>
</organism>
<feature type="region of interest" description="Disordered" evidence="1">
    <location>
        <begin position="170"/>
        <end position="209"/>
    </location>
</feature>
<comment type="caution">
    <text evidence="2">The sequence shown here is derived from an EMBL/GenBank/DDBJ whole genome shotgun (WGS) entry which is preliminary data.</text>
</comment>
<reference evidence="2" key="1">
    <citation type="journal article" date="2021" name="PeerJ">
        <title>Extensive microbial diversity within the chicken gut microbiome revealed by metagenomics and culture.</title>
        <authorList>
            <person name="Gilroy R."/>
            <person name="Ravi A."/>
            <person name="Getino M."/>
            <person name="Pursley I."/>
            <person name="Horton D.L."/>
            <person name="Alikhan N.F."/>
            <person name="Baker D."/>
            <person name="Gharbi K."/>
            <person name="Hall N."/>
            <person name="Watson M."/>
            <person name="Adriaenssens E.M."/>
            <person name="Foster-Nyarko E."/>
            <person name="Jarju S."/>
            <person name="Secka A."/>
            <person name="Antonio M."/>
            <person name="Oren A."/>
            <person name="Chaudhuri R.R."/>
            <person name="La Ragione R."/>
            <person name="Hildebrand F."/>
            <person name="Pallen M.J."/>
        </authorList>
    </citation>
    <scope>NUCLEOTIDE SEQUENCE</scope>
    <source>
        <strain evidence="2">ChiGjej5B5-7349</strain>
    </source>
</reference>
<evidence type="ECO:0000313" key="2">
    <source>
        <dbReference type="EMBL" id="HJG79069.1"/>
    </source>
</evidence>
<feature type="compositionally biased region" description="Low complexity" evidence="1">
    <location>
        <begin position="170"/>
        <end position="184"/>
    </location>
</feature>
<dbReference type="PROSITE" id="PS51257">
    <property type="entry name" value="PROKAR_LIPOPROTEIN"/>
    <property type="match status" value="1"/>
</dbReference>
<name>A0A921MBA6_9MICO</name>
<dbReference type="EMBL" id="DYUK01000031">
    <property type="protein sequence ID" value="HJG79069.1"/>
    <property type="molecule type" value="Genomic_DNA"/>
</dbReference>
<accession>A0A921MBA6</accession>
<evidence type="ECO:0008006" key="4">
    <source>
        <dbReference type="Google" id="ProtNLM"/>
    </source>
</evidence>